<dbReference type="Gene3D" id="3.30.559.10">
    <property type="entry name" value="Chloramphenicol acetyltransferase-like domain"/>
    <property type="match status" value="1"/>
</dbReference>
<evidence type="ECO:0000313" key="3">
    <source>
        <dbReference type="EMBL" id="MFC1401486.1"/>
    </source>
</evidence>
<dbReference type="Gene3D" id="3.30.559.30">
    <property type="entry name" value="Nonribosomal peptide synthetase, condensation domain"/>
    <property type="match status" value="1"/>
</dbReference>
<dbReference type="RefSeq" id="WP_030259930.1">
    <property type="nucleotide sequence ID" value="NZ_JBHEZZ010000004.1"/>
</dbReference>
<evidence type="ECO:0000313" key="4">
    <source>
        <dbReference type="Proteomes" id="UP001592528"/>
    </source>
</evidence>
<feature type="domain" description="Condensation" evidence="2">
    <location>
        <begin position="11"/>
        <end position="323"/>
    </location>
</feature>
<gene>
    <name evidence="3" type="ORF">ACEZDJ_09315</name>
</gene>
<evidence type="ECO:0000259" key="2">
    <source>
        <dbReference type="Pfam" id="PF00668"/>
    </source>
</evidence>
<sequence length="459" mass="50967">MDPIHHPSTYYQRDWFSACRDARSWFSTPVAWNLTGALDPAALTRALESLTGRHDALRTSFRSRADDVDQVVWPTVQIDLRTVDLFGAPRPEAAVDDRIVVESGRLRLLDSPPLWHGLLFRLGPRRHVLALFIHHLVFDGWSHGVLRDELVRCYRAEATGRPVRLPPLRVQPGRFAQWERGHRDPAAEAWWHDRLAALPPLSPLPQVGGHFVSRAIPDVPWEAMVTLGRLAQAEGVGVGAVLLAVLLAARRPVTGDDVVIGMTRAGRDRPELQRVVGPLLDHVPVRVDLSGRPPFRELLHRVHRAHREAMAHQLPLGLIRRVVPEDLGPRGGRLYDTRYNYLPYGSARSGVITAPGGELTVTDRALEPTRLAPRHTEDHPEVLPLSYVLRHQRDGALRGEVCVHDGLYSAARTAELAESFSTALVRVAREEAVQPLPARPPTVAPAGAPAGVRHRDAAR</sequence>
<keyword evidence="4" id="KW-1185">Reference proteome</keyword>
<dbReference type="PANTHER" id="PTHR45527:SF1">
    <property type="entry name" value="FATTY ACID SYNTHASE"/>
    <property type="match status" value="1"/>
</dbReference>
<dbReference type="InterPro" id="IPR001242">
    <property type="entry name" value="Condensation_dom"/>
</dbReference>
<evidence type="ECO:0000256" key="1">
    <source>
        <dbReference type="SAM" id="MobiDB-lite"/>
    </source>
</evidence>
<dbReference type="SUPFAM" id="SSF52777">
    <property type="entry name" value="CoA-dependent acyltransferases"/>
    <property type="match status" value="2"/>
</dbReference>
<accession>A0ABV6UJ54</accession>
<dbReference type="Pfam" id="PF00668">
    <property type="entry name" value="Condensation"/>
    <property type="match status" value="1"/>
</dbReference>
<dbReference type="PANTHER" id="PTHR45527">
    <property type="entry name" value="NONRIBOSOMAL PEPTIDE SYNTHETASE"/>
    <property type="match status" value="1"/>
</dbReference>
<reference evidence="3 4" key="1">
    <citation type="submission" date="2024-09" db="EMBL/GenBank/DDBJ databases">
        <authorList>
            <person name="Lee S.D."/>
        </authorList>
    </citation>
    <scope>NUCLEOTIDE SEQUENCE [LARGE SCALE GENOMIC DNA]</scope>
    <source>
        <strain evidence="3 4">N1-5</strain>
    </source>
</reference>
<protein>
    <submittedName>
        <fullName evidence="3">Condensation domain-containing protein</fullName>
    </submittedName>
</protein>
<dbReference type="Proteomes" id="UP001592528">
    <property type="component" value="Unassembled WGS sequence"/>
</dbReference>
<dbReference type="EMBL" id="JBHEZZ010000004">
    <property type="protein sequence ID" value="MFC1401486.1"/>
    <property type="molecule type" value="Genomic_DNA"/>
</dbReference>
<proteinExistence type="predicted"/>
<comment type="caution">
    <text evidence="3">The sequence shown here is derived from an EMBL/GenBank/DDBJ whole genome shotgun (WGS) entry which is preliminary data.</text>
</comment>
<feature type="region of interest" description="Disordered" evidence="1">
    <location>
        <begin position="437"/>
        <end position="459"/>
    </location>
</feature>
<name>A0ABV6UJ54_9ACTN</name>
<dbReference type="InterPro" id="IPR023213">
    <property type="entry name" value="CAT-like_dom_sf"/>
</dbReference>
<organism evidence="3 4">
    <name type="scientific">Streptacidiphilus cavernicola</name>
    <dbReference type="NCBI Taxonomy" id="3342716"/>
    <lineage>
        <taxon>Bacteria</taxon>
        <taxon>Bacillati</taxon>
        <taxon>Actinomycetota</taxon>
        <taxon>Actinomycetes</taxon>
        <taxon>Kitasatosporales</taxon>
        <taxon>Streptomycetaceae</taxon>
        <taxon>Streptacidiphilus</taxon>
    </lineage>
</organism>